<dbReference type="AlphaFoldDB" id="L8GGK2"/>
<dbReference type="EMBL" id="KB008145">
    <property type="protein sequence ID" value="ELR11984.1"/>
    <property type="molecule type" value="Genomic_DNA"/>
</dbReference>
<dbReference type="RefSeq" id="XP_004333997.1">
    <property type="nucleotide sequence ID" value="XM_004333949.1"/>
</dbReference>
<reference evidence="1 2" key="1">
    <citation type="journal article" date="2013" name="Genome Biol.">
        <title>Genome of Acanthamoeba castellanii highlights extensive lateral gene transfer and early evolution of tyrosine kinase signaling.</title>
        <authorList>
            <person name="Clarke M."/>
            <person name="Lohan A.J."/>
            <person name="Liu B."/>
            <person name="Lagkouvardos I."/>
            <person name="Roy S."/>
            <person name="Zafar N."/>
            <person name="Bertelli C."/>
            <person name="Schilde C."/>
            <person name="Kianianmomeni A."/>
            <person name="Burglin T.R."/>
            <person name="Frech C."/>
            <person name="Turcotte B."/>
            <person name="Kopec K.O."/>
            <person name="Synnott J.M."/>
            <person name="Choo C."/>
            <person name="Paponov I."/>
            <person name="Finkler A."/>
            <person name="Soon Heng Tan C."/>
            <person name="Hutchins A.P."/>
            <person name="Weinmeier T."/>
            <person name="Rattei T."/>
            <person name="Chu J.S."/>
            <person name="Gimenez G."/>
            <person name="Irimia M."/>
            <person name="Rigden D.J."/>
            <person name="Fitzpatrick D.A."/>
            <person name="Lorenzo-Morales J."/>
            <person name="Bateman A."/>
            <person name="Chiu C.H."/>
            <person name="Tang P."/>
            <person name="Hegemann P."/>
            <person name="Fromm H."/>
            <person name="Raoult D."/>
            <person name="Greub G."/>
            <person name="Miranda-Saavedra D."/>
            <person name="Chen N."/>
            <person name="Nash P."/>
            <person name="Ginger M.L."/>
            <person name="Horn M."/>
            <person name="Schaap P."/>
            <person name="Caler L."/>
            <person name="Loftus B."/>
        </authorList>
    </citation>
    <scope>NUCLEOTIDE SEQUENCE [LARGE SCALE GENOMIC DNA]</scope>
    <source>
        <strain evidence="1 2">Neff</strain>
    </source>
</reference>
<keyword evidence="2" id="KW-1185">Reference proteome</keyword>
<dbReference type="VEuPathDB" id="AmoebaDB:ACA1_401230"/>
<proteinExistence type="predicted"/>
<dbReference type="Proteomes" id="UP000011083">
    <property type="component" value="Unassembled WGS sequence"/>
</dbReference>
<evidence type="ECO:0000313" key="1">
    <source>
        <dbReference type="EMBL" id="ELR11984.1"/>
    </source>
</evidence>
<gene>
    <name evidence="1" type="ORF">ACA1_401230</name>
</gene>
<dbReference type="KEGG" id="acan:ACA1_401230"/>
<organism evidence="1 2">
    <name type="scientific">Acanthamoeba castellanii (strain ATCC 30010 / Neff)</name>
    <dbReference type="NCBI Taxonomy" id="1257118"/>
    <lineage>
        <taxon>Eukaryota</taxon>
        <taxon>Amoebozoa</taxon>
        <taxon>Discosea</taxon>
        <taxon>Longamoebia</taxon>
        <taxon>Centramoebida</taxon>
        <taxon>Acanthamoebidae</taxon>
        <taxon>Acanthamoeba</taxon>
    </lineage>
</organism>
<protein>
    <submittedName>
        <fullName evidence="1">Uncharacterized protein</fullName>
    </submittedName>
</protein>
<evidence type="ECO:0000313" key="2">
    <source>
        <dbReference type="Proteomes" id="UP000011083"/>
    </source>
</evidence>
<dbReference type="OrthoDB" id="1936594at2759"/>
<name>L8GGK2_ACACF</name>
<accession>L8GGK2</accession>
<sequence>MEAGNISIQALDYVLGQDLDGLAQLREGLQSAQGPDLHTDIRKLVPTQEYKEIALDSLLLDGETVYPLTRYLNFLQHARWILHDSFSHISTIKARHPSESAAWWSARLLMAWQQLLSGPTATIKDALALRYQESAASYVDSYAPCPAVKVDLTC</sequence>
<dbReference type="GeneID" id="14912404"/>